<dbReference type="EMBL" id="GBXM01034838">
    <property type="protein sequence ID" value="JAH73739.1"/>
    <property type="molecule type" value="Transcribed_RNA"/>
</dbReference>
<dbReference type="AlphaFoldDB" id="A0A0E9V6M1"/>
<reference evidence="1" key="2">
    <citation type="journal article" date="2015" name="Fish Shellfish Immunol.">
        <title>Early steps in the European eel (Anguilla anguilla)-Vibrio vulnificus interaction in the gills: Role of the RtxA13 toxin.</title>
        <authorList>
            <person name="Callol A."/>
            <person name="Pajuelo D."/>
            <person name="Ebbesson L."/>
            <person name="Teles M."/>
            <person name="MacKenzie S."/>
            <person name="Amaro C."/>
        </authorList>
    </citation>
    <scope>NUCLEOTIDE SEQUENCE</scope>
</reference>
<sequence length="29" mass="3593">MLLRLFQSLWNCTESNHYNAQSVRFHRLK</sequence>
<accession>A0A0E9V6M1</accession>
<organism evidence="1">
    <name type="scientific">Anguilla anguilla</name>
    <name type="common">European freshwater eel</name>
    <name type="synonym">Muraena anguilla</name>
    <dbReference type="NCBI Taxonomy" id="7936"/>
    <lineage>
        <taxon>Eukaryota</taxon>
        <taxon>Metazoa</taxon>
        <taxon>Chordata</taxon>
        <taxon>Craniata</taxon>
        <taxon>Vertebrata</taxon>
        <taxon>Euteleostomi</taxon>
        <taxon>Actinopterygii</taxon>
        <taxon>Neopterygii</taxon>
        <taxon>Teleostei</taxon>
        <taxon>Anguilliformes</taxon>
        <taxon>Anguillidae</taxon>
        <taxon>Anguilla</taxon>
    </lineage>
</organism>
<reference evidence="1" key="1">
    <citation type="submission" date="2014-11" db="EMBL/GenBank/DDBJ databases">
        <authorList>
            <person name="Amaro Gonzalez C."/>
        </authorList>
    </citation>
    <scope>NUCLEOTIDE SEQUENCE</scope>
</reference>
<evidence type="ECO:0000313" key="1">
    <source>
        <dbReference type="EMBL" id="JAH73739.1"/>
    </source>
</evidence>
<name>A0A0E9V6M1_ANGAN</name>
<protein>
    <submittedName>
        <fullName evidence="1">Uncharacterized protein</fullName>
    </submittedName>
</protein>
<proteinExistence type="predicted"/>